<dbReference type="EMBL" id="ML005648">
    <property type="protein sequence ID" value="RKP17868.1"/>
    <property type="molecule type" value="Genomic_DNA"/>
</dbReference>
<dbReference type="Proteomes" id="UP000030755">
    <property type="component" value="Unassembled WGS sequence"/>
</dbReference>
<reference evidence="4" key="2">
    <citation type="journal article" date="2018" name="Nat. Microbiol.">
        <title>Leveraging single-cell genomics to expand the fungal tree of life.</title>
        <authorList>
            <person name="Ahrendt S.R."/>
            <person name="Quandt C.A."/>
            <person name="Ciobanu D."/>
            <person name="Clum A."/>
            <person name="Salamov A."/>
            <person name="Andreopoulos B."/>
            <person name="Cheng J.F."/>
            <person name="Woyke T."/>
            <person name="Pelin A."/>
            <person name="Henrissat B."/>
            <person name="Reynolds N.K."/>
            <person name="Benny G.L."/>
            <person name="Smith M.E."/>
            <person name="James T.Y."/>
            <person name="Grigoriev I.V."/>
        </authorList>
    </citation>
    <scope>NUCLEOTIDE SEQUENCE [LARGE SCALE GENOMIC DNA]</scope>
    <source>
        <strain evidence="4">CSF55</strain>
    </source>
</reference>
<proteinExistence type="predicted"/>
<evidence type="ECO:0000313" key="1">
    <source>
        <dbReference type="EMBL" id="EPZ31226.1"/>
    </source>
</evidence>
<evidence type="ECO:0000313" key="3">
    <source>
        <dbReference type="Proteomes" id="UP000030755"/>
    </source>
</evidence>
<reference evidence="2" key="3">
    <citation type="submission" date="2018-08" db="EMBL/GenBank/DDBJ databases">
        <title>Leveraging single-cell genomics to expand the Fungal Tree of Life.</title>
        <authorList>
            <consortium name="DOE Joint Genome Institute"/>
            <person name="Ahrendt S.R."/>
            <person name="Quandt C.A."/>
            <person name="Ciobanu D."/>
            <person name="Clum A."/>
            <person name="Salamov A."/>
            <person name="Andreopoulos B."/>
            <person name="Cheng J.-F."/>
            <person name="Woyke T."/>
            <person name="Pelin A."/>
            <person name="Henrissat B."/>
            <person name="Reynolds N."/>
            <person name="Benny G.L."/>
            <person name="Smith M.E."/>
            <person name="James T.Y."/>
            <person name="Grigoriev I.V."/>
        </authorList>
    </citation>
    <scope>NUCLEOTIDE SEQUENCE</scope>
    <source>
        <strain evidence="2">CSF55</strain>
    </source>
</reference>
<name>A0A075AR88_ROZAC</name>
<accession>A0A075AR88</accession>
<dbReference type="HOGENOM" id="CLU_1082416_0_0_1"/>
<sequence length="257" mass="29781">MERSINLEGSLNTLNLADAVITDYCIQFKDNKFTILVNDISITCLNIDNKRKGNPIDIHANPDVAKFVLLQKEDSSLKKLWDEFFNHSYQGFPREIDELDCIIPESQRVKNLLDVEFDFEPNLSQNIPTPIQVDTQFFITHSNTISSASLKKKREFNSSDEEQPKFKEMRLAHQSILLNADSDDEEDIENRKPITEHISPSLNREVKYDVNEVNCSYDTEEYGRNLNEGYTENYEMRLIRKGYMPISNFLAALISSR</sequence>
<dbReference type="EMBL" id="KE561278">
    <property type="protein sequence ID" value="EPZ31226.1"/>
    <property type="molecule type" value="Genomic_DNA"/>
</dbReference>
<dbReference type="AlphaFoldDB" id="A0A075AR88"/>
<dbReference type="Proteomes" id="UP000281549">
    <property type="component" value="Unassembled WGS sequence"/>
</dbReference>
<reference evidence="1 3" key="1">
    <citation type="journal article" date="2013" name="Curr. Biol.">
        <title>Shared signatures of parasitism and phylogenomics unite Cryptomycota and microsporidia.</title>
        <authorList>
            <person name="James T.Y."/>
            <person name="Pelin A."/>
            <person name="Bonen L."/>
            <person name="Ahrendt S."/>
            <person name="Sain D."/>
            <person name="Corradi N."/>
            <person name="Stajich J.E."/>
        </authorList>
    </citation>
    <scope>NUCLEOTIDE SEQUENCE [LARGE SCALE GENOMIC DNA]</scope>
    <source>
        <strain evidence="1 3">CSF55</strain>
        <strain evidence="1 3">CSF55</strain>
    </source>
</reference>
<evidence type="ECO:0000313" key="4">
    <source>
        <dbReference type="Proteomes" id="UP000281549"/>
    </source>
</evidence>
<organism evidence="1 3">
    <name type="scientific">Rozella allomycis (strain CSF55)</name>
    <dbReference type="NCBI Taxonomy" id="988480"/>
    <lineage>
        <taxon>Eukaryota</taxon>
        <taxon>Fungi</taxon>
        <taxon>Fungi incertae sedis</taxon>
        <taxon>Cryptomycota</taxon>
        <taxon>Cryptomycota incertae sedis</taxon>
        <taxon>Rozella</taxon>
    </lineage>
</organism>
<evidence type="ECO:0000313" key="2">
    <source>
        <dbReference type="EMBL" id="RKP17868.1"/>
    </source>
</evidence>
<keyword evidence="3" id="KW-1185">Reference proteome</keyword>
<protein>
    <submittedName>
        <fullName evidence="1">Uncharacterized protein</fullName>
    </submittedName>
</protein>
<gene>
    <name evidence="1" type="ORF">O9G_005196</name>
    <name evidence="2" type="ORF">ROZALSC1DRAFT_30372</name>
</gene>